<evidence type="ECO:0000313" key="3">
    <source>
        <dbReference type="Proteomes" id="UP000570517"/>
    </source>
</evidence>
<gene>
    <name evidence="2" type="ORF">HLY00_5226</name>
</gene>
<reference evidence="2 3" key="1">
    <citation type="submission" date="2020-05" db="EMBL/GenBank/DDBJ databases">
        <title>Draft genome sequence of Mycobacterium hippocampi DL, isolated from European seabass, Dicentrarchus labrax, reared in fish farms.</title>
        <authorList>
            <person name="Stathopoulou P."/>
            <person name="Asimakis E."/>
            <person name="Tzokas K."/>
            <person name="Batargias C."/>
            <person name="Tsiamis G."/>
        </authorList>
    </citation>
    <scope>NUCLEOTIDE SEQUENCE [LARGE SCALE GENOMIC DNA]</scope>
    <source>
        <strain evidence="2 3">DL</strain>
    </source>
</reference>
<protein>
    <submittedName>
        <fullName evidence="2">Uncharacterized protein</fullName>
    </submittedName>
</protein>
<feature type="compositionally biased region" description="Low complexity" evidence="1">
    <location>
        <begin position="33"/>
        <end position="52"/>
    </location>
</feature>
<feature type="region of interest" description="Disordered" evidence="1">
    <location>
        <begin position="1"/>
        <end position="66"/>
    </location>
</feature>
<dbReference type="AlphaFoldDB" id="A0A850PZD3"/>
<dbReference type="EMBL" id="JABFYL010000048">
    <property type="protein sequence ID" value="NVN53254.1"/>
    <property type="molecule type" value="Genomic_DNA"/>
</dbReference>
<dbReference type="Proteomes" id="UP000570517">
    <property type="component" value="Unassembled WGS sequence"/>
</dbReference>
<sequence length="66" mass="7018">MRSRGRAPSGCRGVHPAWCTPESPTPPEPHCTARPPQRAPASAPGSGPGPQARPRRTVARTRSRGR</sequence>
<evidence type="ECO:0000313" key="2">
    <source>
        <dbReference type="EMBL" id="NVN53254.1"/>
    </source>
</evidence>
<accession>A0A850PZD3</accession>
<keyword evidence="3" id="KW-1185">Reference proteome</keyword>
<organism evidence="2 3">
    <name type="scientific">Mycolicibacterium hippocampi</name>
    <dbReference type="NCBI Taxonomy" id="659824"/>
    <lineage>
        <taxon>Bacteria</taxon>
        <taxon>Bacillati</taxon>
        <taxon>Actinomycetota</taxon>
        <taxon>Actinomycetes</taxon>
        <taxon>Mycobacteriales</taxon>
        <taxon>Mycobacteriaceae</taxon>
        <taxon>Mycolicibacterium</taxon>
    </lineage>
</organism>
<comment type="caution">
    <text evidence="2">The sequence shown here is derived from an EMBL/GenBank/DDBJ whole genome shotgun (WGS) entry which is preliminary data.</text>
</comment>
<evidence type="ECO:0000256" key="1">
    <source>
        <dbReference type="SAM" id="MobiDB-lite"/>
    </source>
</evidence>
<feature type="compositionally biased region" description="Basic residues" evidence="1">
    <location>
        <begin position="53"/>
        <end position="66"/>
    </location>
</feature>
<proteinExistence type="predicted"/>
<name>A0A850PZD3_9MYCO</name>